<feature type="transmembrane region" description="Helical" evidence="1">
    <location>
        <begin position="68"/>
        <end position="86"/>
    </location>
</feature>
<accession>A0A8J8TBX4</accession>
<gene>
    <name evidence="3" type="ORF">EGH24_11290</name>
</gene>
<evidence type="ECO:0000256" key="1">
    <source>
        <dbReference type="SAM" id="Phobius"/>
    </source>
</evidence>
<dbReference type="GO" id="GO:0016020">
    <property type="term" value="C:membrane"/>
    <property type="evidence" value="ECO:0007669"/>
    <property type="project" value="InterPro"/>
</dbReference>
<keyword evidence="1" id="KW-0812">Transmembrane</keyword>
<feature type="transmembrane region" description="Helical" evidence="1">
    <location>
        <begin position="122"/>
        <end position="140"/>
    </location>
</feature>
<keyword evidence="1" id="KW-1133">Transmembrane helix</keyword>
<dbReference type="InterPro" id="IPR000620">
    <property type="entry name" value="EamA_dom"/>
</dbReference>
<feature type="transmembrane region" description="Helical" evidence="1">
    <location>
        <begin position="35"/>
        <end position="56"/>
    </location>
</feature>
<name>A0A8J8TBX4_9EURY</name>
<dbReference type="InterPro" id="IPR037185">
    <property type="entry name" value="EmrE-like"/>
</dbReference>
<proteinExistence type="predicted"/>
<dbReference type="Pfam" id="PF00892">
    <property type="entry name" value="EamA"/>
    <property type="match status" value="1"/>
</dbReference>
<dbReference type="OrthoDB" id="156473at2157"/>
<evidence type="ECO:0000313" key="3">
    <source>
        <dbReference type="EMBL" id="TQQ79213.1"/>
    </source>
</evidence>
<dbReference type="SUPFAM" id="SSF103481">
    <property type="entry name" value="Multidrug resistance efflux transporter EmrE"/>
    <property type="match status" value="1"/>
</dbReference>
<keyword evidence="1" id="KW-0472">Membrane</keyword>
<comment type="caution">
    <text evidence="3">The sequence shown here is derived from an EMBL/GenBank/DDBJ whole genome shotgun (WGS) entry which is preliminary data.</text>
</comment>
<dbReference type="EMBL" id="RKLU01000005">
    <property type="protein sequence ID" value="TQQ79213.1"/>
    <property type="molecule type" value="Genomic_DNA"/>
</dbReference>
<evidence type="ECO:0000313" key="4">
    <source>
        <dbReference type="Proteomes" id="UP000705823"/>
    </source>
</evidence>
<evidence type="ECO:0000259" key="2">
    <source>
        <dbReference type="Pfam" id="PF00892"/>
    </source>
</evidence>
<feature type="transmembrane region" description="Helical" evidence="1">
    <location>
        <begin position="93"/>
        <end position="116"/>
    </location>
</feature>
<dbReference type="Gene3D" id="1.10.3730.20">
    <property type="match status" value="1"/>
</dbReference>
<organism evidence="3 4">
    <name type="scientific">Halonotius terrestris</name>
    <dbReference type="NCBI Taxonomy" id="2487750"/>
    <lineage>
        <taxon>Archaea</taxon>
        <taxon>Methanobacteriati</taxon>
        <taxon>Methanobacteriota</taxon>
        <taxon>Stenosarchaea group</taxon>
        <taxon>Halobacteria</taxon>
        <taxon>Halobacteriales</taxon>
        <taxon>Haloferacaceae</taxon>
        <taxon>Halonotius</taxon>
    </lineage>
</organism>
<protein>
    <submittedName>
        <fullName evidence="3">Multidrug transporter</fullName>
    </submittedName>
</protein>
<feature type="transmembrane region" description="Helical" evidence="1">
    <location>
        <begin position="6"/>
        <end position="23"/>
    </location>
</feature>
<reference evidence="3" key="1">
    <citation type="submission" date="2019-02" db="EMBL/GenBank/DDBJ databases">
        <title>Halonotius sp. a new haloarchaeum isolated from saline soil.</title>
        <authorList>
            <person name="Duran-Viseras A."/>
            <person name="Sanchez-Porro C."/>
            <person name="Ventosa A."/>
        </authorList>
    </citation>
    <scope>NUCLEOTIDE SEQUENCE</scope>
    <source>
        <strain evidence="3">F15B</strain>
    </source>
</reference>
<dbReference type="Proteomes" id="UP000705823">
    <property type="component" value="Unassembled WGS sequence"/>
</dbReference>
<keyword evidence="4" id="KW-1185">Reference proteome</keyword>
<dbReference type="AlphaFoldDB" id="A0A8J8TBX4"/>
<feature type="domain" description="EamA" evidence="2">
    <location>
        <begin position="5"/>
        <end position="139"/>
    </location>
</feature>
<dbReference type="RefSeq" id="WP_142980249.1">
    <property type="nucleotide sequence ID" value="NZ_RKLU01000005.1"/>
</dbReference>
<sequence>MSYLPWAILALGAYTLVPILMRVATTGPDAVPSDVATMVSNLVLVVVAGVVIVGTGEQVTPHLNSPKIWHTVAAGLFLGVGILAYYRALSLGPVSVVTPVFGMFLVTSSLVGIAVLGESLTARKLLGIALAVVAVYLVTVE</sequence>